<evidence type="ECO:0000313" key="1">
    <source>
        <dbReference type="EMBL" id="GHO49886.1"/>
    </source>
</evidence>
<sequence>MRVHSRYRRTVGALYWEGRRVVLSLLVRKFFCDTPQCPRLIFTERLPDFIELWARITNRLCHSLEAIGFAASREVGSRLASHVWISVPPTTLLRRIMACPTPVPQVVSHVGSMISRFGEAENMERFS</sequence>
<dbReference type="Proteomes" id="UP000612362">
    <property type="component" value="Unassembled WGS sequence"/>
</dbReference>
<reference evidence="1" key="1">
    <citation type="submission" date="2020-10" db="EMBL/GenBank/DDBJ databases">
        <title>Taxonomic study of unclassified bacteria belonging to the class Ktedonobacteria.</title>
        <authorList>
            <person name="Yabe S."/>
            <person name="Wang C.M."/>
            <person name="Zheng Y."/>
            <person name="Sakai Y."/>
            <person name="Cavaletti L."/>
            <person name="Monciardini P."/>
            <person name="Donadio S."/>
        </authorList>
    </citation>
    <scope>NUCLEOTIDE SEQUENCE</scope>
    <source>
        <strain evidence="1">SOSP1-1</strain>
    </source>
</reference>
<organism evidence="1 2">
    <name type="scientific">Ktedonospora formicarum</name>
    <dbReference type="NCBI Taxonomy" id="2778364"/>
    <lineage>
        <taxon>Bacteria</taxon>
        <taxon>Bacillati</taxon>
        <taxon>Chloroflexota</taxon>
        <taxon>Ktedonobacteria</taxon>
        <taxon>Ktedonobacterales</taxon>
        <taxon>Ktedonobacteraceae</taxon>
        <taxon>Ktedonospora</taxon>
    </lineage>
</organism>
<dbReference type="EMBL" id="BNJF01000006">
    <property type="protein sequence ID" value="GHO49886.1"/>
    <property type="molecule type" value="Genomic_DNA"/>
</dbReference>
<gene>
    <name evidence="1" type="ORF">KSX_80490</name>
</gene>
<proteinExistence type="predicted"/>
<evidence type="ECO:0000313" key="2">
    <source>
        <dbReference type="Proteomes" id="UP000612362"/>
    </source>
</evidence>
<evidence type="ECO:0008006" key="3">
    <source>
        <dbReference type="Google" id="ProtNLM"/>
    </source>
</evidence>
<dbReference type="AlphaFoldDB" id="A0A8J3MXE1"/>
<keyword evidence="2" id="KW-1185">Reference proteome</keyword>
<protein>
    <recommendedName>
        <fullName evidence="3">Transposase</fullName>
    </recommendedName>
</protein>
<comment type="caution">
    <text evidence="1">The sequence shown here is derived from an EMBL/GenBank/DDBJ whole genome shotgun (WGS) entry which is preliminary data.</text>
</comment>
<accession>A0A8J3MXE1</accession>
<name>A0A8J3MXE1_9CHLR</name>